<dbReference type="InterPro" id="IPR003340">
    <property type="entry name" value="B3_DNA-bd"/>
</dbReference>
<dbReference type="RefSeq" id="XP_020985861.2">
    <property type="nucleotide sequence ID" value="XM_021130202.2"/>
</dbReference>
<evidence type="ECO:0000313" key="8">
    <source>
        <dbReference type="RefSeq" id="XP_020985861.2"/>
    </source>
</evidence>
<dbReference type="PANTHER" id="PTHR46245">
    <property type="entry name" value="B3 DOMAIN-CONTAINING PROTEIN OS07G0563300"/>
    <property type="match status" value="1"/>
</dbReference>
<proteinExistence type="predicted"/>
<reference evidence="7" key="1">
    <citation type="journal article" date="2016" name="Nat. Genet.">
        <title>The genome sequences of Arachis duranensis and Arachis ipaensis, the diploid ancestors of cultivated peanut.</title>
        <authorList>
            <person name="Bertioli D.J."/>
            <person name="Cannon S.B."/>
            <person name="Froenicke L."/>
            <person name="Huang G."/>
            <person name="Farmer A.D."/>
            <person name="Cannon E.K."/>
            <person name="Liu X."/>
            <person name="Gao D."/>
            <person name="Clevenger J."/>
            <person name="Dash S."/>
            <person name="Ren L."/>
            <person name="Moretzsohn M.C."/>
            <person name="Shirasawa K."/>
            <person name="Huang W."/>
            <person name="Vidigal B."/>
            <person name="Abernathy B."/>
            <person name="Chu Y."/>
            <person name="Niederhuth C.E."/>
            <person name="Umale P."/>
            <person name="Araujo A.C."/>
            <person name="Kozik A."/>
            <person name="Kim K.D."/>
            <person name="Burow M.D."/>
            <person name="Varshney R.K."/>
            <person name="Wang X."/>
            <person name="Zhang X."/>
            <person name="Barkley N."/>
            <person name="Guimaraes P.M."/>
            <person name="Isobe S."/>
            <person name="Guo B."/>
            <person name="Liao B."/>
            <person name="Stalker H.T."/>
            <person name="Schmitz R.J."/>
            <person name="Scheffler B.E."/>
            <person name="Leal-Bertioli S.C."/>
            <person name="Xun X."/>
            <person name="Jackson S.A."/>
            <person name="Michelmore R."/>
            <person name="Ozias-Akins P."/>
        </authorList>
    </citation>
    <scope>NUCLEOTIDE SEQUENCE [LARGE SCALE GENOMIC DNA]</scope>
    <source>
        <strain evidence="7">cv. V14167</strain>
    </source>
</reference>
<dbReference type="SUPFAM" id="SSF101936">
    <property type="entry name" value="DNA-binding pseudobarrel domain"/>
    <property type="match status" value="1"/>
</dbReference>
<evidence type="ECO:0000256" key="2">
    <source>
        <dbReference type="ARBA" id="ARBA00023015"/>
    </source>
</evidence>
<evidence type="ECO:0000259" key="6">
    <source>
        <dbReference type="SMART" id="SM01019"/>
    </source>
</evidence>
<evidence type="ECO:0000313" key="7">
    <source>
        <dbReference type="Proteomes" id="UP000515211"/>
    </source>
</evidence>
<dbReference type="GeneID" id="110274859"/>
<keyword evidence="3" id="KW-0238">DNA-binding</keyword>
<keyword evidence="2" id="KW-0805">Transcription regulation</keyword>
<dbReference type="GO" id="GO:0005634">
    <property type="term" value="C:nucleus"/>
    <property type="evidence" value="ECO:0007669"/>
    <property type="project" value="UniProtKB-SubCell"/>
</dbReference>
<dbReference type="SMART" id="SM01019">
    <property type="entry name" value="B3"/>
    <property type="match status" value="1"/>
</dbReference>
<dbReference type="InterPro" id="IPR015300">
    <property type="entry name" value="DNA-bd_pseudobarrel_sf"/>
</dbReference>
<dbReference type="AlphaFoldDB" id="A0A6P5MRR8"/>
<keyword evidence="7" id="KW-1185">Reference proteome</keyword>
<evidence type="ECO:0000256" key="1">
    <source>
        <dbReference type="ARBA" id="ARBA00004123"/>
    </source>
</evidence>
<dbReference type="KEGG" id="adu:110274859"/>
<dbReference type="Pfam" id="PF02362">
    <property type="entry name" value="B3"/>
    <property type="match status" value="1"/>
</dbReference>
<reference evidence="8" key="2">
    <citation type="submission" date="2025-08" db="UniProtKB">
        <authorList>
            <consortium name="RefSeq"/>
        </authorList>
    </citation>
    <scope>IDENTIFICATION</scope>
    <source>
        <tissue evidence="8">Whole plant</tissue>
    </source>
</reference>
<comment type="subcellular location">
    <subcellularLocation>
        <location evidence="1">Nucleus</location>
    </subcellularLocation>
</comment>
<gene>
    <name evidence="8" type="primary">LOC110274859</name>
</gene>
<dbReference type="Gene3D" id="2.40.330.10">
    <property type="entry name" value="DNA-binding pseudobarrel domain"/>
    <property type="match status" value="1"/>
</dbReference>
<dbReference type="GO" id="GO:0003677">
    <property type="term" value="F:DNA binding"/>
    <property type="evidence" value="ECO:0007669"/>
    <property type="project" value="UniProtKB-KW"/>
</dbReference>
<sequence>MAAAPNESTHQMVISGAKCKQKHAVSGGGSSSTAMINASLSLSENNGTQPNNSGCCLYVSPQTGLIRFLNFGQMKQQQYLKDLGFPNSTMTPMFKKILSATDTKVKSGRLVIPTKGARAYLPELEDKQRCILLEILDTKGNIWKLSYRFWENNRGRIYVLGGLKAYITIWKWQVGDQVTFYRIEPENKYLIVTEKELPVSEKKLPASSS</sequence>
<dbReference type="PANTHER" id="PTHR46245:SF19">
    <property type="entry name" value="TF-B3 DOMAIN-CONTAINING PROTEIN"/>
    <property type="match status" value="1"/>
</dbReference>
<evidence type="ECO:0000256" key="3">
    <source>
        <dbReference type="ARBA" id="ARBA00023125"/>
    </source>
</evidence>
<protein>
    <submittedName>
        <fullName evidence="8">B3 domain-containing protein Os07g0563300-like</fullName>
    </submittedName>
</protein>
<name>A0A6P5MRR8_ARADU</name>
<keyword evidence="4" id="KW-0804">Transcription</keyword>
<keyword evidence="5" id="KW-0539">Nucleus</keyword>
<organism evidence="7 8">
    <name type="scientific">Arachis duranensis</name>
    <name type="common">Wild peanut</name>
    <dbReference type="NCBI Taxonomy" id="130453"/>
    <lineage>
        <taxon>Eukaryota</taxon>
        <taxon>Viridiplantae</taxon>
        <taxon>Streptophyta</taxon>
        <taxon>Embryophyta</taxon>
        <taxon>Tracheophyta</taxon>
        <taxon>Spermatophyta</taxon>
        <taxon>Magnoliopsida</taxon>
        <taxon>eudicotyledons</taxon>
        <taxon>Gunneridae</taxon>
        <taxon>Pentapetalae</taxon>
        <taxon>rosids</taxon>
        <taxon>fabids</taxon>
        <taxon>Fabales</taxon>
        <taxon>Fabaceae</taxon>
        <taxon>Papilionoideae</taxon>
        <taxon>50 kb inversion clade</taxon>
        <taxon>dalbergioids sensu lato</taxon>
        <taxon>Dalbergieae</taxon>
        <taxon>Pterocarpus clade</taxon>
        <taxon>Arachis</taxon>
    </lineage>
</organism>
<dbReference type="Proteomes" id="UP000515211">
    <property type="component" value="Chromosome 8"/>
</dbReference>
<evidence type="ECO:0000256" key="4">
    <source>
        <dbReference type="ARBA" id="ARBA00023163"/>
    </source>
</evidence>
<dbReference type="CDD" id="cd10017">
    <property type="entry name" value="B3_DNA"/>
    <property type="match status" value="1"/>
</dbReference>
<feature type="domain" description="TF-B3" evidence="6">
    <location>
        <begin position="94"/>
        <end position="196"/>
    </location>
</feature>
<evidence type="ECO:0000256" key="5">
    <source>
        <dbReference type="ARBA" id="ARBA00023242"/>
    </source>
</evidence>
<accession>A0A6P5MRR8</accession>